<name>A0A0D6JB08_9HYPH</name>
<keyword evidence="3 7" id="KW-0032">Aminotransferase</keyword>
<dbReference type="GO" id="GO:0016223">
    <property type="term" value="F:beta-alanine:pyruvate transaminase activity"/>
    <property type="evidence" value="ECO:0007669"/>
    <property type="project" value="UniProtKB-EC"/>
</dbReference>
<evidence type="ECO:0000313" key="8">
    <source>
        <dbReference type="Proteomes" id="UP000033187"/>
    </source>
</evidence>
<keyword evidence="8" id="KW-1185">Reference proteome</keyword>
<evidence type="ECO:0000256" key="5">
    <source>
        <dbReference type="ARBA" id="ARBA00022898"/>
    </source>
</evidence>
<sequence>MAEHLKNEPSDLAAYWMPFTANRAFQRRPRMVVSAKGMHYTTSDGRQVIDATSGLYCVNAGHGREEIAAAIKEAAYRLDYAPAFQFGHPQAFELANRLTALAPAGLDHVFFSNSGSEAVDTAMKIALAYHRQRGEGQRTRFIGRERGYHGVGFGGLSVGGVPANRRDFGTLLPGIDHLRCTYDREHQSFSIGEPEWGRELADELEQLVALHGASNIAAVVVEPIAGSTGCLPPPKGYLERLREITKRHGILLIFDEVITAFGRTGYGFASERYGLTPDIIAFAKGVTNGAVPFAGTLVSGDIHAALMTGPEHAPEFFHGYTYSGHPLATAAAMATLDIYRDEALFERASTLEEVFADVMMEMQSMPIVLDIRPIGLMCGIDIEPSARGPGVRGYELLQRAFHDHDLYVRVINDTMIVAPSLIATIDELTDIRDRALGALKSLS</sequence>
<evidence type="ECO:0000256" key="4">
    <source>
        <dbReference type="ARBA" id="ARBA00022679"/>
    </source>
</evidence>
<dbReference type="PROSITE" id="PS00600">
    <property type="entry name" value="AA_TRANSFER_CLASS_3"/>
    <property type="match status" value="1"/>
</dbReference>
<keyword evidence="5 6" id="KW-0663">Pyridoxal phosphate</keyword>
<protein>
    <submittedName>
        <fullName evidence="7">Omega-amino acid--pyruvate aminotransferase</fullName>
        <ecNumber evidence="7">2.6.1.18</ecNumber>
    </submittedName>
</protein>
<organism evidence="7 8">
    <name type="scientific">Candidatus Filomicrobium marinum</name>
    <dbReference type="NCBI Taxonomy" id="1608628"/>
    <lineage>
        <taxon>Bacteria</taxon>
        <taxon>Pseudomonadati</taxon>
        <taxon>Pseudomonadota</taxon>
        <taxon>Alphaproteobacteria</taxon>
        <taxon>Hyphomicrobiales</taxon>
        <taxon>Hyphomicrobiaceae</taxon>
        <taxon>Filomicrobium</taxon>
    </lineage>
</organism>
<dbReference type="EC" id="2.6.1.18" evidence="7"/>
<evidence type="ECO:0000256" key="2">
    <source>
        <dbReference type="ARBA" id="ARBA00008954"/>
    </source>
</evidence>
<dbReference type="InterPro" id="IPR015422">
    <property type="entry name" value="PyrdxlP-dep_Trfase_small"/>
</dbReference>
<evidence type="ECO:0000256" key="3">
    <source>
        <dbReference type="ARBA" id="ARBA00022576"/>
    </source>
</evidence>
<dbReference type="KEGG" id="fil:BN1229_v1_0200"/>
<evidence type="ECO:0000313" key="7">
    <source>
        <dbReference type="EMBL" id="CPR15087.1"/>
    </source>
</evidence>
<dbReference type="AlphaFoldDB" id="A0A0D6JB08"/>
<proteinExistence type="inferred from homology"/>
<dbReference type="InterPro" id="IPR049704">
    <property type="entry name" value="Aminotrans_3_PPA_site"/>
</dbReference>
<dbReference type="InterPro" id="IPR015421">
    <property type="entry name" value="PyrdxlP-dep_Trfase_major"/>
</dbReference>
<evidence type="ECO:0000256" key="6">
    <source>
        <dbReference type="RuleBase" id="RU003560"/>
    </source>
</evidence>
<dbReference type="Pfam" id="PF00202">
    <property type="entry name" value="Aminotran_3"/>
    <property type="match status" value="1"/>
</dbReference>
<evidence type="ECO:0000256" key="1">
    <source>
        <dbReference type="ARBA" id="ARBA00001933"/>
    </source>
</evidence>
<reference evidence="8" key="1">
    <citation type="submission" date="2015-02" db="EMBL/GenBank/DDBJ databases">
        <authorList>
            <person name="Chooi Y.-H."/>
        </authorList>
    </citation>
    <scope>NUCLEOTIDE SEQUENCE [LARGE SCALE GENOMIC DNA]</scope>
    <source>
        <strain evidence="8">strain Y</strain>
    </source>
</reference>
<dbReference type="Proteomes" id="UP000033187">
    <property type="component" value="Chromosome 1"/>
</dbReference>
<dbReference type="SUPFAM" id="SSF53383">
    <property type="entry name" value="PLP-dependent transferases"/>
    <property type="match status" value="1"/>
</dbReference>
<dbReference type="GO" id="GO:0030170">
    <property type="term" value="F:pyridoxal phosphate binding"/>
    <property type="evidence" value="ECO:0007669"/>
    <property type="project" value="InterPro"/>
</dbReference>
<dbReference type="FunFam" id="3.40.640.10:FF:000014">
    <property type="entry name" value="Adenosylmethionine-8-amino-7-oxononanoate aminotransferase, probable"/>
    <property type="match status" value="1"/>
</dbReference>
<dbReference type="KEGG" id="fiy:BN1229_v1_0204"/>
<dbReference type="PANTHER" id="PTHR43094">
    <property type="entry name" value="AMINOTRANSFERASE"/>
    <property type="match status" value="1"/>
</dbReference>
<dbReference type="InterPro" id="IPR005814">
    <property type="entry name" value="Aminotrans_3"/>
</dbReference>
<keyword evidence="7" id="KW-0670">Pyruvate</keyword>
<dbReference type="CDD" id="cd00610">
    <property type="entry name" value="OAT_like"/>
    <property type="match status" value="1"/>
</dbReference>
<keyword evidence="4 7" id="KW-0808">Transferase</keyword>
<accession>A0A0D6JB08</accession>
<dbReference type="InterPro" id="IPR015424">
    <property type="entry name" value="PyrdxlP-dep_Trfase"/>
</dbReference>
<comment type="similarity">
    <text evidence="2 6">Belongs to the class-III pyridoxal-phosphate-dependent aminotransferase family.</text>
</comment>
<gene>
    <name evidence="7" type="ORF">YBN1229_v1_0204</name>
</gene>
<dbReference type="PANTHER" id="PTHR43094:SF1">
    <property type="entry name" value="AMINOTRANSFERASE CLASS-III"/>
    <property type="match status" value="1"/>
</dbReference>
<comment type="cofactor">
    <cofactor evidence="1">
        <name>pyridoxal 5'-phosphate</name>
        <dbReference type="ChEBI" id="CHEBI:597326"/>
    </cofactor>
</comment>
<dbReference type="Gene3D" id="3.40.640.10">
    <property type="entry name" value="Type I PLP-dependent aspartate aminotransferase-like (Major domain)"/>
    <property type="match status" value="1"/>
</dbReference>
<dbReference type="Gene3D" id="3.90.1150.10">
    <property type="entry name" value="Aspartate Aminotransferase, domain 1"/>
    <property type="match status" value="1"/>
</dbReference>
<dbReference type="EMBL" id="LN829119">
    <property type="protein sequence ID" value="CPR15087.1"/>
    <property type="molecule type" value="Genomic_DNA"/>
</dbReference>